<evidence type="ECO:0000259" key="1">
    <source>
        <dbReference type="Pfam" id="PF19933"/>
    </source>
</evidence>
<dbReference type="Pfam" id="PF19933">
    <property type="entry name" value="DUF6396"/>
    <property type="match status" value="1"/>
</dbReference>
<dbReference type="Gene3D" id="1.25.40.10">
    <property type="entry name" value="Tetratricopeptide repeat domain"/>
    <property type="match status" value="1"/>
</dbReference>
<dbReference type="RefSeq" id="WP_224791500.1">
    <property type="nucleotide sequence ID" value="NZ_CABVGY010000013.1"/>
</dbReference>
<dbReference type="InterPro" id="IPR011990">
    <property type="entry name" value="TPR-like_helical_dom_sf"/>
</dbReference>
<dbReference type="InterPro" id="IPR050767">
    <property type="entry name" value="Sel1_AlgK"/>
</dbReference>
<dbReference type="InterPro" id="IPR006597">
    <property type="entry name" value="Sel1-like"/>
</dbReference>
<name>A0A5E6T110_PSEFL</name>
<protein>
    <recommendedName>
        <fullName evidence="1">DUF6396 domain-containing protein</fullName>
    </recommendedName>
</protein>
<dbReference type="Proteomes" id="UP000326729">
    <property type="component" value="Unassembled WGS sequence"/>
</dbReference>
<sequence>MPGYLISNRVGASRPLLALFSLLMITACSKEEEQMPDAASVDFAYSRLEFKCTYERDSLPVLNQDADILYRYGLYLEKSKGQKDYDEIARYYRIAAAHDHYKAATNLQFLLSTGQARSPDASKEVIDLAELYIAQGIPGAYYDMAHYLELGYGVKQDIAASRAYFRRAADLGNPDAQYYIGRLLSYVPNTADIMQAMYKCAMEQGNRLAGRNYSSYSKVVGLYQEALHGYQTAIRNGDANSASRLASAFEGPPASDRLYYLALLQDDERVDRYNKISDFLTRHEHLGAKMPDLDDIVPLPPATLPEWDGTFQWKRERGSAVPIIPSAELIEKLSAEKGLDPATGLPLPKTTGNL</sequence>
<feature type="domain" description="DUF6396" evidence="1">
    <location>
        <begin position="241"/>
        <end position="347"/>
    </location>
</feature>
<dbReference type="AlphaFoldDB" id="A0A5E6T110"/>
<dbReference type="InterPro" id="IPR045653">
    <property type="entry name" value="DUF6396"/>
</dbReference>
<dbReference type="PANTHER" id="PTHR11102">
    <property type="entry name" value="SEL-1-LIKE PROTEIN"/>
    <property type="match status" value="1"/>
</dbReference>
<evidence type="ECO:0000313" key="2">
    <source>
        <dbReference type="EMBL" id="VVM86804.1"/>
    </source>
</evidence>
<dbReference type="PANTHER" id="PTHR11102:SF147">
    <property type="entry name" value="SEL1L ADAPTOR SUBUNIT OF ERAD E3 UBIQUITIN LIGASE"/>
    <property type="match status" value="1"/>
</dbReference>
<proteinExistence type="predicted"/>
<gene>
    <name evidence="2" type="ORF">PS659_02631</name>
</gene>
<organism evidence="2 3">
    <name type="scientific">Pseudomonas fluorescens</name>
    <dbReference type="NCBI Taxonomy" id="294"/>
    <lineage>
        <taxon>Bacteria</taxon>
        <taxon>Pseudomonadati</taxon>
        <taxon>Pseudomonadota</taxon>
        <taxon>Gammaproteobacteria</taxon>
        <taxon>Pseudomonadales</taxon>
        <taxon>Pseudomonadaceae</taxon>
        <taxon>Pseudomonas</taxon>
    </lineage>
</organism>
<accession>A0A5E6T110</accession>
<dbReference type="SMART" id="SM00671">
    <property type="entry name" value="SEL1"/>
    <property type="match status" value="2"/>
</dbReference>
<evidence type="ECO:0000313" key="3">
    <source>
        <dbReference type="Proteomes" id="UP000326729"/>
    </source>
</evidence>
<dbReference type="GO" id="GO:0036503">
    <property type="term" value="P:ERAD pathway"/>
    <property type="evidence" value="ECO:0007669"/>
    <property type="project" value="TreeGrafter"/>
</dbReference>
<dbReference type="SUPFAM" id="SSF81901">
    <property type="entry name" value="HCP-like"/>
    <property type="match status" value="1"/>
</dbReference>
<reference evidence="2 3" key="1">
    <citation type="submission" date="2019-09" db="EMBL/GenBank/DDBJ databases">
        <authorList>
            <person name="Chandra G."/>
            <person name="Truman W A."/>
        </authorList>
    </citation>
    <scope>NUCLEOTIDE SEQUENCE [LARGE SCALE GENOMIC DNA]</scope>
    <source>
        <strain evidence="2">PS659</strain>
    </source>
</reference>
<dbReference type="EMBL" id="CABVGY010000013">
    <property type="protein sequence ID" value="VVM86804.1"/>
    <property type="molecule type" value="Genomic_DNA"/>
</dbReference>